<evidence type="ECO:0000259" key="5">
    <source>
        <dbReference type="PROSITE" id="PS50977"/>
    </source>
</evidence>
<evidence type="ECO:0000313" key="7">
    <source>
        <dbReference type="Proteomes" id="UP000474104"/>
    </source>
</evidence>
<evidence type="ECO:0000256" key="1">
    <source>
        <dbReference type="ARBA" id="ARBA00023015"/>
    </source>
</evidence>
<feature type="DNA-binding region" description="H-T-H motif" evidence="4">
    <location>
        <begin position="25"/>
        <end position="44"/>
    </location>
</feature>
<dbReference type="InterPro" id="IPR001647">
    <property type="entry name" value="HTH_TetR"/>
</dbReference>
<comment type="caution">
    <text evidence="6">The sequence shown here is derived from an EMBL/GenBank/DDBJ whole genome shotgun (WGS) entry which is preliminary data.</text>
</comment>
<evidence type="ECO:0000256" key="4">
    <source>
        <dbReference type="PROSITE-ProRule" id="PRU00335"/>
    </source>
</evidence>
<dbReference type="InterPro" id="IPR025996">
    <property type="entry name" value="MT1864/Rv1816-like_C"/>
</dbReference>
<dbReference type="Pfam" id="PF13305">
    <property type="entry name" value="TetR_C_33"/>
    <property type="match status" value="1"/>
</dbReference>
<evidence type="ECO:0000256" key="3">
    <source>
        <dbReference type="ARBA" id="ARBA00023163"/>
    </source>
</evidence>
<keyword evidence="1" id="KW-0805">Transcription regulation</keyword>
<dbReference type="RefSeq" id="WP_004076362.1">
    <property type="nucleotide sequence ID" value="NZ_VIRB01000088.1"/>
</dbReference>
<dbReference type="Proteomes" id="UP000474104">
    <property type="component" value="Unassembled WGS sequence"/>
</dbReference>
<dbReference type="GO" id="GO:0003677">
    <property type="term" value="F:DNA binding"/>
    <property type="evidence" value="ECO:0007669"/>
    <property type="project" value="UniProtKB-UniRule"/>
</dbReference>
<sequence length="192" mass="21540">MRITKADVIQTAADIADKNGLSNVSLKVVAENLNIRTPSLYNHIDSLESLLREIAHNGMKTMNERMMQAAIGKIGDDAIKSIGITYLNYMIEHPGIYETIQWATWHGTEETGKIFDNYLSLLKTLALSCNFNPVNLDEILNLLTGVLHGYTTLQLRYAFTKPDKVRADLSAALDTVLAGLHQKYDQHEKEHL</sequence>
<gene>
    <name evidence="6" type="ORF">FMM80_15065</name>
</gene>
<dbReference type="SUPFAM" id="SSF46689">
    <property type="entry name" value="Homeodomain-like"/>
    <property type="match status" value="1"/>
</dbReference>
<dbReference type="AlphaFoldDB" id="A0A9X5C888"/>
<dbReference type="SUPFAM" id="SSF48498">
    <property type="entry name" value="Tetracyclin repressor-like, C-terminal domain"/>
    <property type="match status" value="1"/>
</dbReference>
<feature type="domain" description="HTH tetR-type" evidence="5">
    <location>
        <begin position="2"/>
        <end position="62"/>
    </location>
</feature>
<dbReference type="Gene3D" id="1.10.357.10">
    <property type="entry name" value="Tetracycline Repressor, domain 2"/>
    <property type="match status" value="1"/>
</dbReference>
<protein>
    <submittedName>
        <fullName evidence="6">TetR/AcrR family transcriptional regulator</fullName>
    </submittedName>
</protein>
<dbReference type="PROSITE" id="PS50977">
    <property type="entry name" value="HTH_TETR_2"/>
    <property type="match status" value="1"/>
</dbReference>
<evidence type="ECO:0000256" key="2">
    <source>
        <dbReference type="ARBA" id="ARBA00023125"/>
    </source>
</evidence>
<dbReference type="InterPro" id="IPR009057">
    <property type="entry name" value="Homeodomain-like_sf"/>
</dbReference>
<organism evidence="6 7">
    <name type="scientific">Schaedlerella arabinosiphila</name>
    <dbReference type="NCBI Taxonomy" id="2044587"/>
    <lineage>
        <taxon>Bacteria</taxon>
        <taxon>Bacillati</taxon>
        <taxon>Bacillota</taxon>
        <taxon>Clostridia</taxon>
        <taxon>Lachnospirales</taxon>
        <taxon>Lachnospiraceae</taxon>
        <taxon>Schaedlerella</taxon>
    </lineage>
</organism>
<name>A0A9X5C888_9FIRM</name>
<keyword evidence="3" id="KW-0804">Transcription</keyword>
<dbReference type="InterPro" id="IPR036271">
    <property type="entry name" value="Tet_transcr_reg_TetR-rel_C_sf"/>
</dbReference>
<dbReference type="EMBL" id="VIRB01000088">
    <property type="protein sequence ID" value="NDO69919.1"/>
    <property type="molecule type" value="Genomic_DNA"/>
</dbReference>
<evidence type="ECO:0000313" key="6">
    <source>
        <dbReference type="EMBL" id="NDO69919.1"/>
    </source>
</evidence>
<keyword evidence="2 4" id="KW-0238">DNA-binding</keyword>
<reference evidence="6 7" key="1">
    <citation type="submission" date="2019-07" db="EMBL/GenBank/DDBJ databases">
        <title>Draft genome sequences of 15 bacterial species constituting the stable defined intestinal microbiota of the GM15 gnotobiotic mouse model.</title>
        <authorList>
            <person name="Elie C."/>
            <person name="Mathieu A."/>
            <person name="Saliou A."/>
            <person name="Darnaud M."/>
            <person name="Leulier F."/>
            <person name="Tamellini A."/>
        </authorList>
    </citation>
    <scope>NUCLEOTIDE SEQUENCE [LARGE SCALE GENOMIC DNA]</scope>
    <source>
        <strain evidence="7">ASF 502</strain>
    </source>
</reference>
<proteinExistence type="predicted"/>
<dbReference type="OrthoDB" id="9808476at2"/>
<accession>A0A9X5C888</accession>
<dbReference type="Gene3D" id="1.10.10.60">
    <property type="entry name" value="Homeodomain-like"/>
    <property type="match status" value="1"/>
</dbReference>